<dbReference type="AlphaFoldDB" id="A0A0F9NJ30"/>
<proteinExistence type="predicted"/>
<protein>
    <submittedName>
        <fullName evidence="1">Uncharacterized protein</fullName>
    </submittedName>
</protein>
<dbReference type="EMBL" id="LAZR01003324">
    <property type="protein sequence ID" value="KKN19555.1"/>
    <property type="molecule type" value="Genomic_DNA"/>
</dbReference>
<sequence length="34" mass="3846">MKTVAVIEPNKIKIIKIKMPELGSYQALMITELT</sequence>
<comment type="caution">
    <text evidence="1">The sequence shown here is derived from an EMBL/GenBank/DDBJ whole genome shotgun (WGS) entry which is preliminary data.</text>
</comment>
<gene>
    <name evidence="1" type="ORF">LCGC14_0944640</name>
</gene>
<accession>A0A0F9NJ30</accession>
<name>A0A0F9NJ30_9ZZZZ</name>
<organism evidence="1">
    <name type="scientific">marine sediment metagenome</name>
    <dbReference type="NCBI Taxonomy" id="412755"/>
    <lineage>
        <taxon>unclassified sequences</taxon>
        <taxon>metagenomes</taxon>
        <taxon>ecological metagenomes</taxon>
    </lineage>
</organism>
<reference evidence="1" key="1">
    <citation type="journal article" date="2015" name="Nature">
        <title>Complex archaea that bridge the gap between prokaryotes and eukaryotes.</title>
        <authorList>
            <person name="Spang A."/>
            <person name="Saw J.H."/>
            <person name="Jorgensen S.L."/>
            <person name="Zaremba-Niedzwiedzka K."/>
            <person name="Martijn J."/>
            <person name="Lind A.E."/>
            <person name="van Eijk R."/>
            <person name="Schleper C."/>
            <person name="Guy L."/>
            <person name="Ettema T.J."/>
        </authorList>
    </citation>
    <scope>NUCLEOTIDE SEQUENCE</scope>
</reference>
<evidence type="ECO:0000313" key="1">
    <source>
        <dbReference type="EMBL" id="KKN19555.1"/>
    </source>
</evidence>